<evidence type="ECO:0000256" key="3">
    <source>
        <dbReference type="ARBA" id="ARBA00022737"/>
    </source>
</evidence>
<keyword evidence="3" id="KW-0677">Repeat</keyword>
<feature type="domain" description="SpoVT-AbrB" evidence="7">
    <location>
        <begin position="20"/>
        <end position="62"/>
    </location>
</feature>
<accession>A0A644VF27</accession>
<keyword evidence="6" id="KW-0804">Transcription</keyword>
<dbReference type="AlphaFoldDB" id="A0A644VF27"/>
<evidence type="ECO:0000256" key="4">
    <source>
        <dbReference type="ARBA" id="ARBA00023015"/>
    </source>
</evidence>
<feature type="domain" description="SpoVT-AbrB" evidence="7">
    <location>
        <begin position="91"/>
        <end position="134"/>
    </location>
</feature>
<keyword evidence="4" id="KW-0805">Transcription regulation</keyword>
<dbReference type="Pfam" id="PF02381">
    <property type="entry name" value="MraZ"/>
    <property type="match status" value="2"/>
</dbReference>
<name>A0A644VF27_9ZZZZ</name>
<dbReference type="CDD" id="cd16320">
    <property type="entry name" value="MraZ_N"/>
    <property type="match status" value="1"/>
</dbReference>
<dbReference type="InterPro" id="IPR038619">
    <property type="entry name" value="MraZ_sf"/>
</dbReference>
<evidence type="ECO:0000259" key="7">
    <source>
        <dbReference type="PROSITE" id="PS51740"/>
    </source>
</evidence>
<dbReference type="SUPFAM" id="SSF89447">
    <property type="entry name" value="AbrB/MazE/MraZ-like"/>
    <property type="match status" value="1"/>
</dbReference>
<dbReference type="Gene3D" id="3.40.1550.20">
    <property type="entry name" value="Transcriptional regulator MraZ domain"/>
    <property type="match status" value="1"/>
</dbReference>
<reference evidence="8" key="1">
    <citation type="submission" date="2019-08" db="EMBL/GenBank/DDBJ databases">
        <authorList>
            <person name="Kucharzyk K."/>
            <person name="Murdoch R.W."/>
            <person name="Higgins S."/>
            <person name="Loffler F."/>
        </authorList>
    </citation>
    <scope>NUCLEOTIDE SEQUENCE</scope>
</reference>
<dbReference type="HAMAP" id="MF_01008">
    <property type="entry name" value="MraZ"/>
    <property type="match status" value="1"/>
</dbReference>
<dbReference type="GO" id="GO:2000143">
    <property type="term" value="P:negative regulation of DNA-templated transcription initiation"/>
    <property type="evidence" value="ECO:0007669"/>
    <property type="project" value="TreeGrafter"/>
</dbReference>
<dbReference type="InterPro" id="IPR035642">
    <property type="entry name" value="MraZ_N"/>
</dbReference>
<sequence length="158" mass="17852">MVKSGEKWSESWWACMLMGEFQHNIDDKGRLFMPAKLRDALGTHFIVTKGLDGCLFVYTEAEWNKLQTKFADSPMSNQNVRAVARFFFGGAVDAEPDKQGRIMLPQSLRTHACLKKVAVILGVGSRVEIWDIDKWNEYNDKVGKDVNDIVGQLVDLGI</sequence>
<evidence type="ECO:0000256" key="1">
    <source>
        <dbReference type="ARBA" id="ARBA00013860"/>
    </source>
</evidence>
<dbReference type="InterPro" id="IPR035644">
    <property type="entry name" value="MraZ_C"/>
</dbReference>
<gene>
    <name evidence="8" type="primary">mraZ_12</name>
    <name evidence="8" type="ORF">SDC9_35933</name>
</gene>
<dbReference type="PANTHER" id="PTHR34701:SF1">
    <property type="entry name" value="TRANSCRIPTIONAL REGULATOR MRAZ"/>
    <property type="match status" value="1"/>
</dbReference>
<dbReference type="InterPro" id="IPR003444">
    <property type="entry name" value="MraZ"/>
</dbReference>
<organism evidence="8">
    <name type="scientific">bioreactor metagenome</name>
    <dbReference type="NCBI Taxonomy" id="1076179"/>
    <lineage>
        <taxon>unclassified sequences</taxon>
        <taxon>metagenomes</taxon>
        <taxon>ecological metagenomes</taxon>
    </lineage>
</organism>
<dbReference type="CDD" id="cd16321">
    <property type="entry name" value="MraZ_C"/>
    <property type="match status" value="1"/>
</dbReference>
<protein>
    <recommendedName>
        <fullName evidence="1">Transcriptional regulator MraZ</fullName>
    </recommendedName>
</protein>
<evidence type="ECO:0000313" key="8">
    <source>
        <dbReference type="EMBL" id="MPL89891.1"/>
    </source>
</evidence>
<dbReference type="EMBL" id="VSSQ01000290">
    <property type="protein sequence ID" value="MPL89891.1"/>
    <property type="molecule type" value="Genomic_DNA"/>
</dbReference>
<dbReference type="GO" id="GO:0000976">
    <property type="term" value="F:transcription cis-regulatory region binding"/>
    <property type="evidence" value="ECO:0007669"/>
    <property type="project" value="TreeGrafter"/>
</dbReference>
<dbReference type="GO" id="GO:0003700">
    <property type="term" value="F:DNA-binding transcription factor activity"/>
    <property type="evidence" value="ECO:0007669"/>
    <property type="project" value="InterPro"/>
</dbReference>
<dbReference type="InterPro" id="IPR007159">
    <property type="entry name" value="SpoVT-AbrB_dom"/>
</dbReference>
<evidence type="ECO:0000256" key="2">
    <source>
        <dbReference type="ARBA" id="ARBA00022490"/>
    </source>
</evidence>
<dbReference type="InterPro" id="IPR020603">
    <property type="entry name" value="MraZ_dom"/>
</dbReference>
<comment type="caution">
    <text evidence="8">The sequence shown here is derived from an EMBL/GenBank/DDBJ whole genome shotgun (WGS) entry which is preliminary data.</text>
</comment>
<dbReference type="InterPro" id="IPR037914">
    <property type="entry name" value="SpoVT-AbrB_sf"/>
</dbReference>
<evidence type="ECO:0000256" key="6">
    <source>
        <dbReference type="ARBA" id="ARBA00023163"/>
    </source>
</evidence>
<dbReference type="PANTHER" id="PTHR34701">
    <property type="entry name" value="TRANSCRIPTIONAL REGULATOR MRAZ"/>
    <property type="match status" value="1"/>
</dbReference>
<dbReference type="NCBIfam" id="TIGR00242">
    <property type="entry name" value="division/cell wall cluster transcriptional repressor MraZ"/>
    <property type="match status" value="1"/>
</dbReference>
<keyword evidence="2" id="KW-0963">Cytoplasm</keyword>
<keyword evidence="5" id="KW-0238">DNA-binding</keyword>
<evidence type="ECO:0000256" key="5">
    <source>
        <dbReference type="ARBA" id="ARBA00023125"/>
    </source>
</evidence>
<dbReference type="PROSITE" id="PS51740">
    <property type="entry name" value="SPOVT_ABRB"/>
    <property type="match status" value="2"/>
</dbReference>
<proteinExistence type="inferred from homology"/>